<evidence type="ECO:0000313" key="2">
    <source>
        <dbReference type="EMBL" id="QKK20378.1"/>
    </source>
</evidence>
<geneLocation type="plasmid" evidence="2 3">
    <name>pPR12A201</name>
</geneLocation>
<keyword evidence="3" id="KW-1185">Reference proteome</keyword>
<sequence length="146" mass="15738">MADENDTGLKSEVAETDVTAKLPAPKKQRAPRRQKAAAEATAAASLAKTAKVPSGRRTRGEQTGEAKLTAGETQVTSKSTGKDAVKQTGRKRAPKQTEPTVSAPVSSMDEMADLIQLEEENKRLRKTLADKLRAENADLRKRLALD</sequence>
<reference evidence="2 3" key="1">
    <citation type="submission" date="2020-05" db="EMBL/GenBank/DDBJ databases">
        <title>Genome sequences of pea root nodulating Rhizobium spp.</title>
        <authorList>
            <person name="Rahi P."/>
        </authorList>
    </citation>
    <scope>NUCLEOTIDE SEQUENCE [LARGE SCALE GENOMIC DNA]</scope>
    <source>
        <strain evidence="3">JKLM 12A2</strain>
        <plasmid evidence="2 3">pPR12A201</plasmid>
    </source>
</reference>
<name>A0ABX6PP24_9HYPH</name>
<dbReference type="EMBL" id="CP054022">
    <property type="protein sequence ID" value="QKK20378.1"/>
    <property type="molecule type" value="Genomic_DNA"/>
</dbReference>
<keyword evidence="2" id="KW-0614">Plasmid</keyword>
<protein>
    <submittedName>
        <fullName evidence="2">SyrB-like regulator</fullName>
    </submittedName>
</protein>
<dbReference type="RefSeq" id="WP_138390742.1">
    <property type="nucleotide sequence ID" value="NZ_CP054022.1"/>
</dbReference>
<feature type="compositionally biased region" description="Basic residues" evidence="1">
    <location>
        <begin position="24"/>
        <end position="35"/>
    </location>
</feature>
<proteinExistence type="predicted"/>
<evidence type="ECO:0000256" key="1">
    <source>
        <dbReference type="SAM" id="MobiDB-lite"/>
    </source>
</evidence>
<gene>
    <name evidence="2" type="ORF">FFM53_028630</name>
</gene>
<feature type="region of interest" description="Disordered" evidence="1">
    <location>
        <begin position="1"/>
        <end position="114"/>
    </location>
</feature>
<feature type="compositionally biased region" description="Low complexity" evidence="1">
    <location>
        <begin position="37"/>
        <end position="51"/>
    </location>
</feature>
<accession>A0ABX6PP24</accession>
<evidence type="ECO:0000313" key="3">
    <source>
        <dbReference type="Proteomes" id="UP000305673"/>
    </source>
</evidence>
<dbReference type="Proteomes" id="UP000305673">
    <property type="component" value="Plasmid pPR12A201"/>
</dbReference>
<organism evidence="2 3">
    <name type="scientific">Rhizobium indicum</name>
    <dbReference type="NCBI Taxonomy" id="2583231"/>
    <lineage>
        <taxon>Bacteria</taxon>
        <taxon>Pseudomonadati</taxon>
        <taxon>Pseudomonadota</taxon>
        <taxon>Alphaproteobacteria</taxon>
        <taxon>Hyphomicrobiales</taxon>
        <taxon>Rhizobiaceae</taxon>
        <taxon>Rhizobium/Agrobacterium group</taxon>
        <taxon>Rhizobium</taxon>
    </lineage>
</organism>